<evidence type="ECO:0000256" key="7">
    <source>
        <dbReference type="ARBA" id="ARBA00022741"/>
    </source>
</evidence>
<keyword evidence="8" id="KW-0418">Kinase</keyword>
<feature type="compositionally biased region" description="Acidic residues" evidence="14">
    <location>
        <begin position="383"/>
        <end position="397"/>
    </location>
</feature>
<feature type="compositionally biased region" description="Acidic residues" evidence="14">
    <location>
        <begin position="457"/>
        <end position="477"/>
    </location>
</feature>
<dbReference type="Proteomes" id="UP000694845">
    <property type="component" value="Unplaced"/>
</dbReference>
<dbReference type="PROSITE" id="PS00108">
    <property type="entry name" value="PROTEIN_KINASE_ST"/>
    <property type="match status" value="1"/>
</dbReference>
<dbReference type="InterPro" id="IPR000719">
    <property type="entry name" value="Prot_kinase_dom"/>
</dbReference>
<dbReference type="GeneID" id="110978988"/>
<evidence type="ECO:0000313" key="16">
    <source>
        <dbReference type="Proteomes" id="UP000694845"/>
    </source>
</evidence>
<dbReference type="GO" id="GO:0007346">
    <property type="term" value="P:regulation of mitotic cell cycle"/>
    <property type="evidence" value="ECO:0007669"/>
    <property type="project" value="TreeGrafter"/>
</dbReference>
<evidence type="ECO:0000256" key="2">
    <source>
        <dbReference type="ARBA" id="ARBA00006485"/>
    </source>
</evidence>
<feature type="compositionally biased region" description="Basic and acidic residues" evidence="14">
    <location>
        <begin position="401"/>
        <end position="421"/>
    </location>
</feature>
<evidence type="ECO:0000256" key="3">
    <source>
        <dbReference type="ARBA" id="ARBA00012425"/>
    </source>
</evidence>
<dbReference type="GO" id="GO:0005524">
    <property type="term" value="F:ATP binding"/>
    <property type="evidence" value="ECO:0007669"/>
    <property type="project" value="UniProtKB-KW"/>
</dbReference>
<evidence type="ECO:0000313" key="18">
    <source>
        <dbReference type="RefSeq" id="XP_022090108.1"/>
    </source>
</evidence>
<gene>
    <name evidence="17 18" type="primary">LOC110978988</name>
</gene>
<dbReference type="InterPro" id="IPR011009">
    <property type="entry name" value="Kinase-like_dom_sf"/>
</dbReference>
<evidence type="ECO:0000256" key="11">
    <source>
        <dbReference type="ARBA" id="ARBA00047811"/>
    </source>
</evidence>
<dbReference type="RefSeq" id="XP_022090108.1">
    <property type="nucleotide sequence ID" value="XM_022234416.1"/>
</dbReference>
<dbReference type="GO" id="GO:0004693">
    <property type="term" value="F:cyclin-dependent protein serine/threonine kinase activity"/>
    <property type="evidence" value="ECO:0007669"/>
    <property type="project" value="UniProtKB-EC"/>
</dbReference>
<organism evidence="16 18">
    <name type="scientific">Acanthaster planci</name>
    <name type="common">Crown-of-thorns starfish</name>
    <dbReference type="NCBI Taxonomy" id="133434"/>
    <lineage>
        <taxon>Eukaryota</taxon>
        <taxon>Metazoa</taxon>
        <taxon>Echinodermata</taxon>
        <taxon>Eleutherozoa</taxon>
        <taxon>Asterozoa</taxon>
        <taxon>Asteroidea</taxon>
        <taxon>Valvatacea</taxon>
        <taxon>Valvatida</taxon>
        <taxon>Acanthasteridae</taxon>
        <taxon>Acanthaster</taxon>
    </lineage>
</organism>
<comment type="cofactor">
    <cofactor evidence="1">
        <name>Mg(2+)</name>
        <dbReference type="ChEBI" id="CHEBI:18420"/>
    </cofactor>
</comment>
<dbReference type="Pfam" id="PF00069">
    <property type="entry name" value="Pkinase"/>
    <property type="match status" value="1"/>
</dbReference>
<evidence type="ECO:0000256" key="9">
    <source>
        <dbReference type="ARBA" id="ARBA00022840"/>
    </source>
</evidence>
<dbReference type="PROSITE" id="PS50011">
    <property type="entry name" value="PROTEIN_KINASE_DOM"/>
    <property type="match status" value="1"/>
</dbReference>
<dbReference type="PANTHER" id="PTHR24056:SF107">
    <property type="entry name" value="CYCLIN-DEPENDENT KINASE 11A-RELATED"/>
    <property type="match status" value="1"/>
</dbReference>
<feature type="compositionally biased region" description="Basic and acidic residues" evidence="14">
    <location>
        <begin position="174"/>
        <end position="200"/>
    </location>
</feature>
<proteinExistence type="inferred from homology"/>
<dbReference type="RefSeq" id="XP_022090107.1">
    <property type="nucleotide sequence ID" value="XM_022234415.1"/>
</dbReference>
<evidence type="ECO:0000256" key="12">
    <source>
        <dbReference type="ARBA" id="ARBA00048367"/>
    </source>
</evidence>
<feature type="compositionally biased region" description="Acidic residues" evidence="14">
    <location>
        <begin position="422"/>
        <end position="449"/>
    </location>
</feature>
<evidence type="ECO:0000256" key="4">
    <source>
        <dbReference type="ARBA" id="ARBA00022527"/>
    </source>
</evidence>
<evidence type="ECO:0000256" key="1">
    <source>
        <dbReference type="ARBA" id="ARBA00001946"/>
    </source>
</evidence>
<feature type="compositionally biased region" description="Basic and acidic residues" evidence="14">
    <location>
        <begin position="486"/>
        <end position="509"/>
    </location>
</feature>
<sequence>MSSSDRKSRDDNLQQKKKRKDDEKDSWHVKSLEEILEEKRQRKEREERKQKEKDDKKKDPKSVKLKHLEAVDLTQEMSSSHSPQRTRHTSSGDDRMEEDDHLQIQPPQLGKLKGKDSHSKEDKKKHSKSRDKDDKRHKRRKRSYSKDKSRSRDRGHQSKDRRRDDQRSSAVSGPRDRRHGESHRYQGDGSRHQDSRHVEIIGESGRYVDAGRHSESNRHSDGGRYSEASRVGDQDRHGDSDRYRFEREQSRRERERLERLERDRQRDLVKRADRSTWEGERGGRDRDRGRKEDEYWKRKEESRYDSRDRERQDRRREGGEQDRGERKEAVERDRSPHREQEATKLLEKSDNKDKENEQKPQSQEPSSTTTKMVTDDASSSSSEEQDSSSSDSEDGESGDQSGKESGEESERGSDANSSKEDSDSEEESSSEEGEENSDEDDDDEEDGKEEGETAQTSDEEEESSESEESESESESGSESENASSSDSEHSEHEKETKKDAQKIKTEEKHHVQKSKFDVTSSPSGDEGHTEHIDYLPDSPPQSPVELKEKLPAYYPAVSGCRSVEEFVCLNKIEEGTYGVVYRAKEKRTEEVVALKRLKMEKEKEGFPITSLREVNTLLKAQHPNIVTVREIVVGSNMDKIYIVMDYVEHDLKSLMETMKQPFTIGETKCLMQQLLRGVHHLHDNWILHRDLKTSNLLLSHRGQLKIGDFGLAREYGSPLKNYTPIVVTLWYRAPELLLGIKEYSCPIDLWSVGCIFAEFIMMKPLFPGRSEVDQLNRIFKDLGTPSEKIWPGYNELPAVKKMTFAEHPYNNLRNRIGTIMTESGFDLMNRFLTYNPERRITAEGALGHGYFRESPQPIDESLFPTWPAKSEMPRNAKRSPKPPEGGLQYARLEEEGATEEGFRLTLASQGTSAKTTGFNLRF</sequence>
<feature type="compositionally biased region" description="Basic and acidic residues" evidence="14">
    <location>
        <begin position="209"/>
        <end position="224"/>
    </location>
</feature>
<dbReference type="CDD" id="cd07843">
    <property type="entry name" value="STKc_CDC2L1"/>
    <property type="match status" value="1"/>
</dbReference>
<evidence type="ECO:0000256" key="8">
    <source>
        <dbReference type="ARBA" id="ARBA00022777"/>
    </source>
</evidence>
<feature type="compositionally biased region" description="Polar residues" evidence="14">
    <location>
        <begin position="359"/>
        <end position="372"/>
    </location>
</feature>
<evidence type="ECO:0000256" key="10">
    <source>
        <dbReference type="ARBA" id="ARBA00023306"/>
    </source>
</evidence>
<evidence type="ECO:0000256" key="5">
    <source>
        <dbReference type="ARBA" id="ARBA00022553"/>
    </source>
</evidence>
<dbReference type="InterPro" id="IPR050108">
    <property type="entry name" value="CDK"/>
</dbReference>
<comment type="similarity">
    <text evidence="2">Belongs to the protein kinase superfamily. CMGC Ser/Thr protein kinase family. CDC2/CDKX subfamily.</text>
</comment>
<feature type="compositionally biased region" description="Basic and acidic residues" evidence="14">
    <location>
        <begin position="1"/>
        <end position="70"/>
    </location>
</feature>
<dbReference type="OrthoDB" id="647at2759"/>
<keyword evidence="7" id="KW-0547">Nucleotide-binding</keyword>
<evidence type="ECO:0000256" key="14">
    <source>
        <dbReference type="SAM" id="MobiDB-lite"/>
    </source>
</evidence>
<feature type="compositionally biased region" description="Basic and acidic residues" evidence="14">
    <location>
        <begin position="144"/>
        <end position="167"/>
    </location>
</feature>
<dbReference type="Gene3D" id="1.10.510.10">
    <property type="entry name" value="Transferase(Phosphotransferase) domain 1"/>
    <property type="match status" value="1"/>
</dbReference>
<dbReference type="Gene3D" id="3.30.200.20">
    <property type="entry name" value="Phosphorylase Kinase, domain 1"/>
    <property type="match status" value="1"/>
</dbReference>
<dbReference type="KEGG" id="aplc:110978988"/>
<keyword evidence="16" id="KW-1185">Reference proteome</keyword>
<dbReference type="AlphaFoldDB" id="A0A8B7YA38"/>
<feature type="region of interest" description="Disordered" evidence="14">
    <location>
        <begin position="1"/>
        <end position="544"/>
    </location>
</feature>
<name>A0A8B7YA38_ACAPL</name>
<feature type="compositionally biased region" description="Basic and acidic residues" evidence="14">
    <location>
        <begin position="230"/>
        <end position="358"/>
    </location>
</feature>
<dbReference type="SUPFAM" id="SSF56112">
    <property type="entry name" value="Protein kinase-like (PK-like)"/>
    <property type="match status" value="1"/>
</dbReference>
<feature type="compositionally biased region" description="Basic and acidic residues" evidence="14">
    <location>
        <begin position="525"/>
        <end position="534"/>
    </location>
</feature>
<protein>
    <recommendedName>
        <fullName evidence="3">cyclin-dependent kinase</fullName>
        <ecNumber evidence="3">2.7.11.22</ecNumber>
    </recommendedName>
    <alternativeName>
        <fullName evidence="13">Galactosyltransferase-associated protein kinase p58/GTA</fullName>
    </alternativeName>
</protein>
<dbReference type="GO" id="GO:0005634">
    <property type="term" value="C:nucleus"/>
    <property type="evidence" value="ECO:0007669"/>
    <property type="project" value="UniProtKB-ARBA"/>
</dbReference>
<keyword evidence="5" id="KW-0597">Phosphoprotein</keyword>
<reference evidence="17 18" key="1">
    <citation type="submission" date="2025-04" db="UniProtKB">
        <authorList>
            <consortium name="RefSeq"/>
        </authorList>
    </citation>
    <scope>IDENTIFICATION</scope>
</reference>
<dbReference type="InterPro" id="IPR045267">
    <property type="entry name" value="CDK11/PITSLRE_STKc"/>
</dbReference>
<comment type="catalytic activity">
    <reaction evidence="12">
        <text>L-seryl-[protein] + ATP = O-phospho-L-seryl-[protein] + ADP + H(+)</text>
        <dbReference type="Rhea" id="RHEA:17989"/>
        <dbReference type="Rhea" id="RHEA-COMP:9863"/>
        <dbReference type="Rhea" id="RHEA-COMP:11604"/>
        <dbReference type="ChEBI" id="CHEBI:15378"/>
        <dbReference type="ChEBI" id="CHEBI:29999"/>
        <dbReference type="ChEBI" id="CHEBI:30616"/>
        <dbReference type="ChEBI" id="CHEBI:83421"/>
        <dbReference type="ChEBI" id="CHEBI:456216"/>
        <dbReference type="EC" id="2.7.11.22"/>
    </reaction>
</comment>
<dbReference type="FunFam" id="3.30.200.20:FF:000054">
    <property type="entry name" value="Cyclin-dependent kinase 11B"/>
    <property type="match status" value="1"/>
</dbReference>
<keyword evidence="9" id="KW-0067">ATP-binding</keyword>
<keyword evidence="4" id="KW-0723">Serine/threonine-protein kinase</keyword>
<evidence type="ECO:0000259" key="15">
    <source>
        <dbReference type="PROSITE" id="PS50011"/>
    </source>
</evidence>
<evidence type="ECO:0000313" key="17">
    <source>
        <dbReference type="RefSeq" id="XP_022090107.1"/>
    </source>
</evidence>
<dbReference type="InterPro" id="IPR008271">
    <property type="entry name" value="Ser/Thr_kinase_AS"/>
</dbReference>
<dbReference type="FunFam" id="1.10.510.10:FF:000124">
    <property type="entry name" value="cyclin-dependent kinase 11B isoform X1"/>
    <property type="match status" value="1"/>
</dbReference>
<keyword evidence="6" id="KW-0808">Transferase</keyword>
<dbReference type="PANTHER" id="PTHR24056">
    <property type="entry name" value="CELL DIVISION PROTEIN KINASE"/>
    <property type="match status" value="1"/>
</dbReference>
<accession>A0A8B7YA38</accession>
<comment type="catalytic activity">
    <reaction evidence="11">
        <text>L-threonyl-[protein] + ATP = O-phospho-L-threonyl-[protein] + ADP + H(+)</text>
        <dbReference type="Rhea" id="RHEA:46608"/>
        <dbReference type="Rhea" id="RHEA-COMP:11060"/>
        <dbReference type="Rhea" id="RHEA-COMP:11605"/>
        <dbReference type="ChEBI" id="CHEBI:15378"/>
        <dbReference type="ChEBI" id="CHEBI:30013"/>
        <dbReference type="ChEBI" id="CHEBI:30616"/>
        <dbReference type="ChEBI" id="CHEBI:61977"/>
        <dbReference type="ChEBI" id="CHEBI:456216"/>
        <dbReference type="EC" id="2.7.11.22"/>
    </reaction>
</comment>
<feature type="region of interest" description="Disordered" evidence="14">
    <location>
        <begin position="866"/>
        <end position="887"/>
    </location>
</feature>
<evidence type="ECO:0000256" key="6">
    <source>
        <dbReference type="ARBA" id="ARBA00022679"/>
    </source>
</evidence>
<evidence type="ECO:0000256" key="13">
    <source>
        <dbReference type="ARBA" id="ARBA00079859"/>
    </source>
</evidence>
<feature type="compositionally biased region" description="Basic and acidic residues" evidence="14">
    <location>
        <begin position="113"/>
        <end position="134"/>
    </location>
</feature>
<dbReference type="SMART" id="SM00220">
    <property type="entry name" value="S_TKc"/>
    <property type="match status" value="1"/>
</dbReference>
<feature type="domain" description="Protein kinase" evidence="15">
    <location>
        <begin position="566"/>
        <end position="851"/>
    </location>
</feature>
<dbReference type="OMA" id="DDAACIF"/>
<keyword evidence="10" id="KW-0131">Cell cycle</keyword>
<dbReference type="EC" id="2.7.11.22" evidence="3"/>